<reference evidence="2" key="1">
    <citation type="submission" date="2023-10" db="EMBL/GenBank/DDBJ databases">
        <authorList>
            <person name="Hackl T."/>
        </authorList>
    </citation>
    <scope>NUCLEOTIDE SEQUENCE</scope>
</reference>
<keyword evidence="3" id="KW-1185">Reference proteome</keyword>
<sequence>MSQERPEPPSGADSPEELVAHVTNNPSDWLLYLCHINGYVKEITYLEVKKLRLLDAATPAIQTPRPVSAATPSPPAEQPADSVPGSTVLALPVHSGSSHLSEKILDLKEFDGSRSDLRRFTQQIYGKITANADRFPTVTARLTYVAGRLTGKAYELILPKTRYGVPNFLDYLEMLAYLENAFGDPDRIQNAQNKLYQLKQRNQDFSTFFSEF</sequence>
<accession>A0AAI8VWQ6</accession>
<protein>
    <submittedName>
        <fullName evidence="2">Uu.00g054920.m01.CDS01</fullName>
    </submittedName>
</protein>
<comment type="caution">
    <text evidence="2">The sequence shown here is derived from an EMBL/GenBank/DDBJ whole genome shotgun (WGS) entry which is preliminary data.</text>
</comment>
<dbReference type="Proteomes" id="UP001295740">
    <property type="component" value="Unassembled WGS sequence"/>
</dbReference>
<feature type="region of interest" description="Disordered" evidence="1">
    <location>
        <begin position="64"/>
        <end position="85"/>
    </location>
</feature>
<name>A0AAI8VWQ6_9PEZI</name>
<dbReference type="EMBL" id="CAUWAG010000019">
    <property type="protein sequence ID" value="CAJ2512477.1"/>
    <property type="molecule type" value="Genomic_DNA"/>
</dbReference>
<evidence type="ECO:0000313" key="2">
    <source>
        <dbReference type="EMBL" id="CAJ2512477.1"/>
    </source>
</evidence>
<evidence type="ECO:0000313" key="3">
    <source>
        <dbReference type="Proteomes" id="UP001295740"/>
    </source>
</evidence>
<dbReference type="AlphaFoldDB" id="A0AAI8VWQ6"/>
<evidence type="ECO:0000256" key="1">
    <source>
        <dbReference type="SAM" id="MobiDB-lite"/>
    </source>
</evidence>
<organism evidence="2 3">
    <name type="scientific">Anthostomella pinea</name>
    <dbReference type="NCBI Taxonomy" id="933095"/>
    <lineage>
        <taxon>Eukaryota</taxon>
        <taxon>Fungi</taxon>
        <taxon>Dikarya</taxon>
        <taxon>Ascomycota</taxon>
        <taxon>Pezizomycotina</taxon>
        <taxon>Sordariomycetes</taxon>
        <taxon>Xylariomycetidae</taxon>
        <taxon>Xylariales</taxon>
        <taxon>Xylariaceae</taxon>
        <taxon>Anthostomella</taxon>
    </lineage>
</organism>
<gene>
    <name evidence="2" type="ORF">KHLLAP_LOCUS12945</name>
</gene>
<proteinExistence type="predicted"/>